<proteinExistence type="predicted"/>
<accession>A0ABP9BHX4</accession>
<protein>
    <submittedName>
        <fullName evidence="1">Uncharacterized protein</fullName>
    </submittedName>
</protein>
<reference evidence="2" key="1">
    <citation type="journal article" date="2019" name="Int. J. Syst. Evol. Microbiol.">
        <title>The Global Catalogue of Microorganisms (GCM) 10K type strain sequencing project: providing services to taxonomists for standard genome sequencing and annotation.</title>
        <authorList>
            <consortium name="The Broad Institute Genomics Platform"/>
            <consortium name="The Broad Institute Genome Sequencing Center for Infectious Disease"/>
            <person name="Wu L."/>
            <person name="Ma J."/>
        </authorList>
    </citation>
    <scope>NUCLEOTIDE SEQUENCE [LARGE SCALE GENOMIC DNA]</scope>
    <source>
        <strain evidence="2">JCM 18204</strain>
    </source>
</reference>
<name>A0ABP9BHX4_9GAMM</name>
<evidence type="ECO:0000313" key="2">
    <source>
        <dbReference type="Proteomes" id="UP001499959"/>
    </source>
</evidence>
<dbReference type="RefSeq" id="WP_345303357.1">
    <property type="nucleotide sequence ID" value="NZ_BAABJE010000010.1"/>
</dbReference>
<sequence length="92" mass="10512">MDPKKLQLPSSSELLARLRSKDGRRSAAELDGDMEFHMKMADDLVRRYKRMKAELANAPDEPIPPNRQVVVDRDQGALTALRAKRAKKKRLN</sequence>
<comment type="caution">
    <text evidence="1">The sequence shown here is derived from an EMBL/GenBank/DDBJ whole genome shotgun (WGS) entry which is preliminary data.</text>
</comment>
<keyword evidence="2" id="KW-1185">Reference proteome</keyword>
<dbReference type="Proteomes" id="UP001499959">
    <property type="component" value="Unassembled WGS sequence"/>
</dbReference>
<evidence type="ECO:0000313" key="1">
    <source>
        <dbReference type="EMBL" id="GAA4795673.1"/>
    </source>
</evidence>
<dbReference type="EMBL" id="BAABJE010000010">
    <property type="protein sequence ID" value="GAA4795673.1"/>
    <property type="molecule type" value="Genomic_DNA"/>
</dbReference>
<gene>
    <name evidence="1" type="ORF">GCM10023307_21860</name>
</gene>
<organism evidence="1 2">
    <name type="scientific">Lysobacter hankyongensis</name>
    <dbReference type="NCBI Taxonomy" id="1176535"/>
    <lineage>
        <taxon>Bacteria</taxon>
        <taxon>Pseudomonadati</taxon>
        <taxon>Pseudomonadota</taxon>
        <taxon>Gammaproteobacteria</taxon>
        <taxon>Lysobacterales</taxon>
        <taxon>Lysobacteraceae</taxon>
        <taxon>Lysobacter</taxon>
    </lineage>
</organism>